<evidence type="ECO:0000256" key="1">
    <source>
        <dbReference type="SAM" id="Phobius"/>
    </source>
</evidence>
<dbReference type="AlphaFoldDB" id="A0A8T3BUD5"/>
<dbReference type="Proteomes" id="UP000829196">
    <property type="component" value="Unassembled WGS sequence"/>
</dbReference>
<sequence length="58" mass="6830">MANFGNRNNMEEYIQILNHLFLIIYVLIFGKLICPPFYNQLIIACGCLFRKIILHLTD</sequence>
<organism evidence="2 3">
    <name type="scientific">Dendrobium nobile</name>
    <name type="common">Orchid</name>
    <dbReference type="NCBI Taxonomy" id="94219"/>
    <lineage>
        <taxon>Eukaryota</taxon>
        <taxon>Viridiplantae</taxon>
        <taxon>Streptophyta</taxon>
        <taxon>Embryophyta</taxon>
        <taxon>Tracheophyta</taxon>
        <taxon>Spermatophyta</taxon>
        <taxon>Magnoliopsida</taxon>
        <taxon>Liliopsida</taxon>
        <taxon>Asparagales</taxon>
        <taxon>Orchidaceae</taxon>
        <taxon>Epidendroideae</taxon>
        <taxon>Malaxideae</taxon>
        <taxon>Dendrobiinae</taxon>
        <taxon>Dendrobium</taxon>
    </lineage>
</organism>
<comment type="caution">
    <text evidence="2">The sequence shown here is derived from an EMBL/GenBank/DDBJ whole genome shotgun (WGS) entry which is preliminary data.</text>
</comment>
<feature type="transmembrane region" description="Helical" evidence="1">
    <location>
        <begin position="20"/>
        <end position="38"/>
    </location>
</feature>
<dbReference type="SMR" id="A0A8T3BUD5"/>
<protein>
    <submittedName>
        <fullName evidence="2">Uncharacterized protein</fullName>
    </submittedName>
</protein>
<keyword evidence="1" id="KW-1133">Transmembrane helix</keyword>
<proteinExistence type="predicted"/>
<name>A0A8T3BUD5_DENNO</name>
<evidence type="ECO:0000313" key="3">
    <source>
        <dbReference type="Proteomes" id="UP000829196"/>
    </source>
</evidence>
<gene>
    <name evidence="2" type="ORF">KFK09_007153</name>
</gene>
<accession>A0A8T3BUD5</accession>
<dbReference type="EMBL" id="JAGYWB010000006">
    <property type="protein sequence ID" value="KAI0519696.1"/>
    <property type="molecule type" value="Genomic_DNA"/>
</dbReference>
<keyword evidence="1" id="KW-0812">Transmembrane</keyword>
<evidence type="ECO:0000313" key="2">
    <source>
        <dbReference type="EMBL" id="KAI0519696.1"/>
    </source>
</evidence>
<keyword evidence="3" id="KW-1185">Reference proteome</keyword>
<keyword evidence="1" id="KW-0472">Membrane</keyword>
<reference evidence="2" key="1">
    <citation type="journal article" date="2022" name="Front. Genet.">
        <title>Chromosome-Scale Assembly of the Dendrobium nobile Genome Provides Insights Into the Molecular Mechanism of the Biosynthesis of the Medicinal Active Ingredient of Dendrobium.</title>
        <authorList>
            <person name="Xu Q."/>
            <person name="Niu S.-C."/>
            <person name="Li K.-L."/>
            <person name="Zheng P.-J."/>
            <person name="Zhang X.-J."/>
            <person name="Jia Y."/>
            <person name="Liu Y."/>
            <person name="Niu Y.-X."/>
            <person name="Yu L.-H."/>
            <person name="Chen D.-F."/>
            <person name="Zhang G.-Q."/>
        </authorList>
    </citation>
    <scope>NUCLEOTIDE SEQUENCE</scope>
    <source>
        <tissue evidence="2">Leaf</tissue>
    </source>
</reference>